<dbReference type="Proteomes" id="UP000005512">
    <property type="component" value="Unassembled WGS sequence"/>
</dbReference>
<organism evidence="1 2">
    <name type="scientific">Providencia rustigianii DSM 4541</name>
    <dbReference type="NCBI Taxonomy" id="500637"/>
    <lineage>
        <taxon>Bacteria</taxon>
        <taxon>Pseudomonadati</taxon>
        <taxon>Pseudomonadota</taxon>
        <taxon>Gammaproteobacteria</taxon>
        <taxon>Enterobacterales</taxon>
        <taxon>Morganellaceae</taxon>
        <taxon>Providencia</taxon>
    </lineage>
</organism>
<evidence type="ECO:0000313" key="2">
    <source>
        <dbReference type="Proteomes" id="UP000005512"/>
    </source>
</evidence>
<accession>D1P6E3</accession>
<evidence type="ECO:0000313" key="1">
    <source>
        <dbReference type="EMBL" id="EFB70985.1"/>
    </source>
</evidence>
<proteinExistence type="predicted"/>
<comment type="caution">
    <text evidence="1">The sequence shown here is derived from an EMBL/GenBank/DDBJ whole genome shotgun (WGS) entry which is preliminary data.</text>
</comment>
<protein>
    <submittedName>
        <fullName evidence="1">Uncharacterized protein</fullName>
    </submittedName>
</protein>
<name>D1P6E3_9GAMM</name>
<reference evidence="1" key="1">
    <citation type="submission" date="2009-12" db="EMBL/GenBank/DDBJ databases">
        <authorList>
            <person name="Weinstock G."/>
            <person name="Sodergren E."/>
            <person name="Clifton S."/>
            <person name="Fulton L."/>
            <person name="Fulton B."/>
            <person name="Courtney L."/>
            <person name="Fronick C."/>
            <person name="Harrison M."/>
            <person name="Strong C."/>
            <person name="Farmer C."/>
            <person name="Delahaunty K."/>
            <person name="Markovic C."/>
            <person name="Hall O."/>
            <person name="Minx P."/>
            <person name="Tomlinson C."/>
            <person name="Mitreva M."/>
            <person name="Nelson J."/>
            <person name="Hou S."/>
            <person name="Wollam A."/>
            <person name="Pepin K.H."/>
            <person name="Johnson M."/>
            <person name="Bhonagiri V."/>
            <person name="Nash W.E."/>
            <person name="Warren W."/>
            <person name="Chinwalla A."/>
            <person name="Mardis E.R."/>
            <person name="Wilson R.K."/>
        </authorList>
    </citation>
    <scope>NUCLEOTIDE SEQUENCE [LARGE SCALE GENOMIC DNA]</scope>
    <source>
        <strain evidence="1">DSM 4541</strain>
    </source>
</reference>
<sequence length="61" mass="7504">MSYKKPELLFLRDFRLIKLILLFLIFRKKITVKKRSFNHFKLNFSSEHPITMRALIHILMK</sequence>
<dbReference type="EMBL" id="ABXV02000043">
    <property type="protein sequence ID" value="EFB70985.1"/>
    <property type="molecule type" value="Genomic_DNA"/>
</dbReference>
<gene>
    <name evidence="1" type="ORF">PROVRUST_07865</name>
</gene>
<keyword evidence="2" id="KW-1185">Reference proteome</keyword>
<dbReference type="AlphaFoldDB" id="D1P6E3"/>
<dbReference type="HOGENOM" id="CLU_2919113_0_0_6"/>